<dbReference type="EMBL" id="CP013694">
    <property type="protein sequence ID" value="ALU28758.1"/>
    <property type="molecule type" value="Genomic_DNA"/>
</dbReference>
<dbReference type="PANTHER" id="PTHR12001:SF85">
    <property type="entry name" value="SHORT CHAIN ISOPRENYL DIPHOSPHATE SYNTHASE"/>
    <property type="match status" value="1"/>
</dbReference>
<comment type="cofactor">
    <cofactor evidence="1">
        <name>Mg(2+)</name>
        <dbReference type="ChEBI" id="CHEBI:18420"/>
    </cofactor>
</comment>
<proteinExistence type="inferred from homology"/>
<dbReference type="InterPro" id="IPR008949">
    <property type="entry name" value="Isoprenoid_synthase_dom_sf"/>
</dbReference>
<dbReference type="Proteomes" id="UP000065473">
    <property type="component" value="Chromosome"/>
</dbReference>
<sequence>MDFIEYWIKTKQLIDDVIQKYLSQIKDLDMLEVSKYILKDGKRYRAVLNMFFTEALGGELSNSLDAALAIEILHSSSLALDDIVDYDTTRRGKLSAWALYTNRRVVFITNYLIPSALNIISRYGENALKVSLELWKDTAVGAIKDMFGPATSYLSTIELKTSSLFKLSTALAAFTADREKDLDLLLDMGKYLGIMYQLIDDYIDCINFESGKTKELVGSAKQLYELYGKKYGEFVKSEYNNASAQYISLLSKLDVREKFNEIAISIPDTLSMGLLTEAGIKKL</sequence>
<evidence type="ECO:0000256" key="4">
    <source>
        <dbReference type="ARBA" id="ARBA00022723"/>
    </source>
</evidence>
<dbReference type="EMBL" id="CP013695">
    <property type="protein sequence ID" value="ALU31478.1"/>
    <property type="molecule type" value="Genomic_DNA"/>
</dbReference>
<keyword evidence="3 6" id="KW-0808">Transferase</keyword>
<dbReference type="AlphaFoldDB" id="A0A0U3H1Y7"/>
<dbReference type="InterPro" id="IPR033749">
    <property type="entry name" value="Polyprenyl_synt_CS"/>
</dbReference>
<keyword evidence="4" id="KW-0479">Metal-binding</keyword>
<dbReference type="PROSITE" id="PS00444">
    <property type="entry name" value="POLYPRENYL_SYNTHASE_2"/>
    <property type="match status" value="1"/>
</dbReference>
<dbReference type="PaxDb" id="1435377-SUSAZ_04575"/>
<dbReference type="Pfam" id="PF00348">
    <property type="entry name" value="polyprenyl_synt"/>
    <property type="match status" value="1"/>
</dbReference>
<organism evidence="8 9">
    <name type="scientific">Sulfolobus acidocaldarius</name>
    <dbReference type="NCBI Taxonomy" id="2285"/>
    <lineage>
        <taxon>Archaea</taxon>
        <taxon>Thermoproteota</taxon>
        <taxon>Thermoprotei</taxon>
        <taxon>Sulfolobales</taxon>
        <taxon>Sulfolobaceae</taxon>
        <taxon>Sulfolobus</taxon>
    </lineage>
</organism>
<dbReference type="STRING" id="1435377.SUSAZ_04575"/>
<evidence type="ECO:0000313" key="7">
    <source>
        <dbReference type="EMBL" id="ALU28758.1"/>
    </source>
</evidence>
<dbReference type="InterPro" id="IPR053655">
    <property type="entry name" value="HexPP_synthase"/>
</dbReference>
<dbReference type="GO" id="GO:0004659">
    <property type="term" value="F:prenyltransferase activity"/>
    <property type="evidence" value="ECO:0007669"/>
    <property type="project" value="InterPro"/>
</dbReference>
<dbReference type="Gene3D" id="1.10.600.10">
    <property type="entry name" value="Farnesyl Diphosphate Synthase"/>
    <property type="match status" value="1"/>
</dbReference>
<dbReference type="NCBIfam" id="NF040936">
    <property type="entry name" value="hexpp_archaea"/>
    <property type="match status" value="1"/>
</dbReference>
<protein>
    <submittedName>
        <fullName evidence="8">Geranylgeranyl pyrophosphate synthase</fullName>
    </submittedName>
</protein>
<evidence type="ECO:0000256" key="6">
    <source>
        <dbReference type="RuleBase" id="RU004466"/>
    </source>
</evidence>
<reference evidence="9 10" key="1">
    <citation type="submission" date="2015-12" db="EMBL/GenBank/DDBJ databases">
        <title>A stable core within a dynamic pangenome in Sulfolobus acidocaldarius.</title>
        <authorList>
            <person name="Anderson R."/>
            <person name="Kouris A."/>
            <person name="Seward C."/>
            <person name="Campbell K."/>
            <person name="Whitaker R."/>
        </authorList>
    </citation>
    <scope>NUCLEOTIDE SEQUENCE [LARGE SCALE GENOMIC DNA]</scope>
    <source>
        <strain evidence="7 10">GG12-C01-09</strain>
        <strain evidence="8 9">NG05B_CO5_07</strain>
    </source>
</reference>
<evidence type="ECO:0000313" key="10">
    <source>
        <dbReference type="Proteomes" id="UP000065473"/>
    </source>
</evidence>
<dbReference type="InterPro" id="IPR000092">
    <property type="entry name" value="Polyprenyl_synt"/>
</dbReference>
<evidence type="ECO:0000256" key="2">
    <source>
        <dbReference type="ARBA" id="ARBA00006706"/>
    </source>
</evidence>
<dbReference type="GO" id="GO:0008299">
    <property type="term" value="P:isoprenoid biosynthetic process"/>
    <property type="evidence" value="ECO:0007669"/>
    <property type="project" value="InterPro"/>
</dbReference>
<evidence type="ECO:0000313" key="9">
    <source>
        <dbReference type="Proteomes" id="UP000060043"/>
    </source>
</evidence>
<dbReference type="GO" id="GO:0046872">
    <property type="term" value="F:metal ion binding"/>
    <property type="evidence" value="ECO:0007669"/>
    <property type="project" value="UniProtKB-KW"/>
</dbReference>
<dbReference type="SFLD" id="SFLDS00005">
    <property type="entry name" value="Isoprenoid_Synthase_Type_I"/>
    <property type="match status" value="1"/>
</dbReference>
<evidence type="ECO:0000313" key="8">
    <source>
        <dbReference type="EMBL" id="ALU31478.1"/>
    </source>
</evidence>
<gene>
    <name evidence="7" type="ORF">ATY89_01480</name>
    <name evidence="8" type="ORF">ATZ20_04515</name>
</gene>
<dbReference type="PANTHER" id="PTHR12001">
    <property type="entry name" value="GERANYLGERANYL PYROPHOSPHATE SYNTHASE"/>
    <property type="match status" value="1"/>
</dbReference>
<dbReference type="OrthoDB" id="26738at2157"/>
<evidence type="ECO:0000256" key="3">
    <source>
        <dbReference type="ARBA" id="ARBA00022679"/>
    </source>
</evidence>
<name>A0A0U3H1Y7_9CREN</name>
<evidence type="ECO:0000256" key="1">
    <source>
        <dbReference type="ARBA" id="ARBA00001946"/>
    </source>
</evidence>
<evidence type="ECO:0000256" key="5">
    <source>
        <dbReference type="ARBA" id="ARBA00022842"/>
    </source>
</evidence>
<dbReference type="RefSeq" id="WP_011277857.1">
    <property type="nucleotide sequence ID" value="NZ_BHWZ01000002.1"/>
</dbReference>
<dbReference type="OMA" id="DDVMDKH"/>
<comment type="similarity">
    <text evidence="2 6">Belongs to the FPP/GGPP synthase family.</text>
</comment>
<dbReference type="GeneID" id="14551504"/>
<dbReference type="SUPFAM" id="SSF48576">
    <property type="entry name" value="Terpenoid synthases"/>
    <property type="match status" value="1"/>
</dbReference>
<keyword evidence="5" id="KW-0460">Magnesium</keyword>
<dbReference type="Proteomes" id="UP000060043">
    <property type="component" value="Chromosome"/>
</dbReference>
<accession>A0A0U3H1Y7</accession>